<keyword evidence="2" id="KW-1185">Reference proteome</keyword>
<dbReference type="AlphaFoldDB" id="A0A9K3GEY7"/>
<sequence length="134" mass="14504">MSSIDDFSIPEGAKVFALNLPPNFDVSALDGVRIKLPEMVQQSHRIKLNKGFTGDYSVALSSDAVSHVLVNTNGEVLETVPTKGTLTVIPTMPSVEPKAEHVNATIERTIPWVTSTQCLVPFENIPEEGDVDMA</sequence>
<dbReference type="EMBL" id="BDIP01000095">
    <property type="protein sequence ID" value="GIQ80040.1"/>
    <property type="molecule type" value="Genomic_DNA"/>
</dbReference>
<accession>A0A9K3GEY7</accession>
<dbReference type="Proteomes" id="UP000265618">
    <property type="component" value="Unassembled WGS sequence"/>
</dbReference>
<evidence type="ECO:0000313" key="2">
    <source>
        <dbReference type="Proteomes" id="UP000265618"/>
    </source>
</evidence>
<reference evidence="1 2" key="1">
    <citation type="journal article" date="2018" name="PLoS ONE">
        <title>The draft genome of Kipferlia bialata reveals reductive genome evolution in fornicate parasites.</title>
        <authorList>
            <person name="Tanifuji G."/>
            <person name="Takabayashi S."/>
            <person name="Kume K."/>
            <person name="Takagi M."/>
            <person name="Nakayama T."/>
            <person name="Kamikawa R."/>
            <person name="Inagaki Y."/>
            <person name="Hashimoto T."/>
        </authorList>
    </citation>
    <scope>NUCLEOTIDE SEQUENCE [LARGE SCALE GENOMIC DNA]</scope>
    <source>
        <strain evidence="1">NY0173</strain>
    </source>
</reference>
<organism evidence="1 2">
    <name type="scientific">Kipferlia bialata</name>
    <dbReference type="NCBI Taxonomy" id="797122"/>
    <lineage>
        <taxon>Eukaryota</taxon>
        <taxon>Metamonada</taxon>
        <taxon>Carpediemonas-like organisms</taxon>
        <taxon>Kipferlia</taxon>
    </lineage>
</organism>
<protein>
    <submittedName>
        <fullName evidence="1">Uncharacterized protein</fullName>
    </submittedName>
</protein>
<gene>
    <name evidence="1" type="ORF">KIPB_000769</name>
</gene>
<comment type="caution">
    <text evidence="1">The sequence shown here is derived from an EMBL/GenBank/DDBJ whole genome shotgun (WGS) entry which is preliminary data.</text>
</comment>
<evidence type="ECO:0000313" key="1">
    <source>
        <dbReference type="EMBL" id="GIQ80040.1"/>
    </source>
</evidence>
<name>A0A9K3GEY7_9EUKA</name>
<proteinExistence type="predicted"/>